<feature type="compositionally biased region" description="Low complexity" evidence="1">
    <location>
        <begin position="89"/>
        <end position="136"/>
    </location>
</feature>
<dbReference type="AlphaFoldDB" id="A0A5C5BCS6"/>
<organism evidence="2 3">
    <name type="scientific">Miniimonas arenae</name>
    <dbReference type="NCBI Taxonomy" id="676201"/>
    <lineage>
        <taxon>Bacteria</taxon>
        <taxon>Bacillati</taxon>
        <taxon>Actinomycetota</taxon>
        <taxon>Actinomycetes</taxon>
        <taxon>Micrococcales</taxon>
        <taxon>Beutenbergiaceae</taxon>
        <taxon>Miniimonas</taxon>
    </lineage>
</organism>
<name>A0A5C5BCS6_9MICO</name>
<dbReference type="EMBL" id="VENP01000017">
    <property type="protein sequence ID" value="TNU75018.1"/>
    <property type="molecule type" value="Genomic_DNA"/>
</dbReference>
<feature type="compositionally biased region" description="Basic and acidic residues" evidence="1">
    <location>
        <begin position="1"/>
        <end position="11"/>
    </location>
</feature>
<gene>
    <name evidence="2" type="ORF">FH969_06230</name>
</gene>
<keyword evidence="3" id="KW-1185">Reference proteome</keyword>
<comment type="caution">
    <text evidence="2">The sequence shown here is derived from an EMBL/GenBank/DDBJ whole genome shotgun (WGS) entry which is preliminary data.</text>
</comment>
<reference evidence="2 3" key="1">
    <citation type="submission" date="2019-06" db="EMBL/GenBank/DDBJ databases">
        <title>Draft genome sequence of Miniimonas arenae KCTC 19750T isolated from sea sand.</title>
        <authorList>
            <person name="Park S.-J."/>
        </authorList>
    </citation>
    <scope>NUCLEOTIDE SEQUENCE [LARGE SCALE GENOMIC DNA]</scope>
    <source>
        <strain evidence="2 3">KCTC 19750</strain>
    </source>
</reference>
<accession>A0A5C5BCS6</accession>
<feature type="region of interest" description="Disordered" evidence="1">
    <location>
        <begin position="178"/>
        <end position="232"/>
    </location>
</feature>
<evidence type="ECO:0000313" key="2">
    <source>
        <dbReference type="EMBL" id="TNU75018.1"/>
    </source>
</evidence>
<dbReference type="SUPFAM" id="SSF50998">
    <property type="entry name" value="Quinoprotein alcohol dehydrogenase-like"/>
    <property type="match status" value="1"/>
</dbReference>
<feature type="region of interest" description="Disordered" evidence="1">
    <location>
        <begin position="260"/>
        <end position="284"/>
    </location>
</feature>
<dbReference type="InterPro" id="IPR011047">
    <property type="entry name" value="Quinoprotein_ADH-like_sf"/>
</dbReference>
<proteinExistence type="predicted"/>
<sequence length="683" mass="68474">MPGPGDQRDGEQPPEYDLSDDLTLGFERSTATPAPGAPGAPAIPSAAPGAPASGTGSWAPSAPGGPATPYSSATSAPGYPAHQSGTGGYPLAPGQPGQPGQLGLPPQSTSPVWPASSAGSAAASPASSSQTAPSHANPYLPQPWQATPPSPSGAAPSSAPGYGAAPYAAPSGVPAWGTPAGAPPAGAGPAQQGTSGYAAAPGGTRAPSRPGGYGPSTPAPVGFGRPARPTPKRNGGCVGIVVGAIVVLGFVIAGINNSRPDAPTGSDPQPTIANPSIPAAPAGSTAELAPTWTLAFDDSTGYPTSRDIYGLGGYQAGVVAAQDVLVTAMTRDFVGDEPVEVRALSVADGSTVWTATLDSVVCAQDVIATDAAPSGEVVVCAGARAGGEHLVQLDVASGAEVLDVMVDAPTASIAATSAGVALLGETDIDTASTSLAWYGVDGTRTWVTDLVDLDPDFAEDVTYEDEAIIYDASWGRFADGVLLGVGSSTYPLTAAEAGGPLECYSAYVGETGYVCDSYPITAFDPAGDELWTIDYDDMTSLAGGWGRWTTIPLGRSYQSSGSVYSPFDPATGDVGDPLYATDEYPYVVGSPEHPLLALETGLIGISAEMDALIWEYDLKDGRPWAVGVAGDRILTAADDRVDVLDAATGAPVGSIPEGYGATPAGDRRAVSIGYDEMAFYALP</sequence>
<evidence type="ECO:0000313" key="3">
    <source>
        <dbReference type="Proteomes" id="UP000313849"/>
    </source>
</evidence>
<feature type="region of interest" description="Disordered" evidence="1">
    <location>
        <begin position="1"/>
        <end position="160"/>
    </location>
</feature>
<dbReference type="OrthoDB" id="5151272at2"/>
<dbReference type="Proteomes" id="UP000313849">
    <property type="component" value="Unassembled WGS sequence"/>
</dbReference>
<dbReference type="RefSeq" id="WP_139986504.1">
    <property type="nucleotide sequence ID" value="NZ_VENP01000017.1"/>
</dbReference>
<feature type="compositionally biased region" description="Low complexity" evidence="1">
    <location>
        <begin position="178"/>
        <end position="194"/>
    </location>
</feature>
<evidence type="ECO:0000256" key="1">
    <source>
        <dbReference type="SAM" id="MobiDB-lite"/>
    </source>
</evidence>
<protein>
    <submittedName>
        <fullName evidence="2">Uncharacterized protein</fullName>
    </submittedName>
</protein>
<feature type="compositionally biased region" description="Low complexity" evidence="1">
    <location>
        <begin position="29"/>
        <end position="73"/>
    </location>
</feature>